<reference evidence="3" key="1">
    <citation type="submission" date="2025-08" db="UniProtKB">
        <authorList>
            <consortium name="RefSeq"/>
        </authorList>
    </citation>
    <scope>IDENTIFICATION</scope>
</reference>
<evidence type="ECO:0000313" key="3">
    <source>
        <dbReference type="RefSeq" id="XP_039117175.1"/>
    </source>
</evidence>
<sequence>MMMPRQRGENSDDNQFSFSGPMATRGSDEFETWAERIKSDYGYFGKSAKMKQVGAWAKRNHVNPDEGEFAWMAKEDDEDVPSPTLWEKEGGSPASKSGEAYPILGHSIRSQMMARYRKEMIDLVRDAPENAYELSLRDIVEIPRPVKSAELEEKKGEKEKEKEKEMETKKETKKKGGRRMARSESLDTGLLLKMFVPATMGRRKSFGVNGTCSKVSPKPVIADAEKGGGPEKGPDSEWWKKTEINESSGSSSSGSSGSGRGRGSSSSGRSGSTGSNNSSGNRNINNTKNSNTGRRKKNGCLPFLHIFKSKNRRT</sequence>
<feature type="region of interest" description="Disordered" evidence="1">
    <location>
        <begin position="1"/>
        <end position="28"/>
    </location>
</feature>
<gene>
    <name evidence="3" type="primary">LOC120253005</name>
</gene>
<dbReference type="GeneID" id="120253005"/>
<proteinExistence type="predicted"/>
<feature type="region of interest" description="Disordered" evidence="1">
    <location>
        <begin position="202"/>
        <end position="314"/>
    </location>
</feature>
<feature type="compositionally biased region" description="Basic and acidic residues" evidence="1">
    <location>
        <begin position="1"/>
        <end position="10"/>
    </location>
</feature>
<feature type="compositionally biased region" description="Basic and acidic residues" evidence="1">
    <location>
        <begin position="223"/>
        <end position="244"/>
    </location>
</feature>
<feature type="compositionally biased region" description="Basic and acidic residues" evidence="1">
    <location>
        <begin position="147"/>
        <end position="170"/>
    </location>
</feature>
<organism evidence="2 3">
    <name type="scientific">Dioscorea cayennensis subsp. rotundata</name>
    <name type="common">White Guinea yam</name>
    <name type="synonym">Dioscorea rotundata</name>
    <dbReference type="NCBI Taxonomy" id="55577"/>
    <lineage>
        <taxon>Eukaryota</taxon>
        <taxon>Viridiplantae</taxon>
        <taxon>Streptophyta</taxon>
        <taxon>Embryophyta</taxon>
        <taxon>Tracheophyta</taxon>
        <taxon>Spermatophyta</taxon>
        <taxon>Magnoliopsida</taxon>
        <taxon>Liliopsida</taxon>
        <taxon>Dioscoreales</taxon>
        <taxon>Dioscoreaceae</taxon>
        <taxon>Dioscorea</taxon>
    </lineage>
</organism>
<evidence type="ECO:0000256" key="1">
    <source>
        <dbReference type="SAM" id="MobiDB-lite"/>
    </source>
</evidence>
<dbReference type="RefSeq" id="XP_039117175.1">
    <property type="nucleotide sequence ID" value="XM_039261241.1"/>
</dbReference>
<dbReference type="PANTHER" id="PTHR34193:SF18">
    <property type="entry name" value="OS11G0199801 PROTEIN"/>
    <property type="match status" value="1"/>
</dbReference>
<feature type="compositionally biased region" description="Low complexity" evidence="1">
    <location>
        <begin position="263"/>
        <end position="292"/>
    </location>
</feature>
<protein>
    <submittedName>
        <fullName evidence="3">Uncharacterized protein LOC120253005</fullName>
    </submittedName>
</protein>
<dbReference type="AlphaFoldDB" id="A0AB40AQF0"/>
<accession>A0AB40AQF0</accession>
<dbReference type="Proteomes" id="UP001515500">
    <property type="component" value="Chromosome 25"/>
</dbReference>
<keyword evidence="2" id="KW-1185">Reference proteome</keyword>
<feature type="region of interest" description="Disordered" evidence="1">
    <location>
        <begin position="144"/>
        <end position="187"/>
    </location>
</feature>
<name>A0AB40AQF0_DIOCR</name>
<evidence type="ECO:0000313" key="2">
    <source>
        <dbReference type="Proteomes" id="UP001515500"/>
    </source>
</evidence>
<feature type="region of interest" description="Disordered" evidence="1">
    <location>
        <begin position="76"/>
        <end position="102"/>
    </location>
</feature>
<feature type="compositionally biased region" description="Basic residues" evidence="1">
    <location>
        <begin position="171"/>
        <end position="180"/>
    </location>
</feature>
<dbReference type="PANTHER" id="PTHR34193">
    <property type="entry name" value="OS11G0199801 PROTEIN"/>
    <property type="match status" value="1"/>
</dbReference>